<dbReference type="GO" id="GO:0030174">
    <property type="term" value="P:regulation of DNA-templated DNA replication initiation"/>
    <property type="evidence" value="ECO:0007669"/>
    <property type="project" value="InterPro"/>
</dbReference>
<evidence type="ECO:0000256" key="1">
    <source>
        <dbReference type="ARBA" id="ARBA00008356"/>
    </source>
</evidence>
<dbReference type="Pfam" id="PF08839">
    <property type="entry name" value="CDT1"/>
    <property type="match status" value="1"/>
</dbReference>
<comment type="similarity">
    <text evidence="1">Belongs to the Cdt1 family.</text>
</comment>
<dbReference type="AlphaFoldDB" id="A0A7R9PWP1"/>
<dbReference type="Proteomes" id="UP000759131">
    <property type="component" value="Unassembled WGS sequence"/>
</dbReference>
<dbReference type="InterPro" id="IPR014939">
    <property type="entry name" value="CDT1_Gemini-bd-like"/>
</dbReference>
<dbReference type="InterPro" id="IPR032054">
    <property type="entry name" value="Cdt1_C"/>
</dbReference>
<dbReference type="Pfam" id="PF16679">
    <property type="entry name" value="CDT1_C"/>
    <property type="match status" value="1"/>
</dbReference>
<gene>
    <name evidence="5" type="ORF">OSB1V03_LOCUS3980</name>
</gene>
<protein>
    <recommendedName>
        <fullName evidence="4">CDT1 Geminin-binding domain-containing protein</fullName>
    </recommendedName>
</protein>
<feature type="region of interest" description="Disordered" evidence="3">
    <location>
        <begin position="425"/>
        <end position="449"/>
    </location>
</feature>
<evidence type="ECO:0000313" key="6">
    <source>
        <dbReference type="Proteomes" id="UP000759131"/>
    </source>
</evidence>
<evidence type="ECO:0000259" key="4">
    <source>
        <dbReference type="SMART" id="SM01075"/>
    </source>
</evidence>
<evidence type="ECO:0000256" key="2">
    <source>
        <dbReference type="ARBA" id="ARBA00023306"/>
    </source>
</evidence>
<dbReference type="GO" id="GO:0071163">
    <property type="term" value="P:DNA replication preinitiation complex assembly"/>
    <property type="evidence" value="ECO:0007669"/>
    <property type="project" value="InterPro"/>
</dbReference>
<dbReference type="EMBL" id="OC856282">
    <property type="protein sequence ID" value="CAD7623525.1"/>
    <property type="molecule type" value="Genomic_DNA"/>
</dbReference>
<reference evidence="5" key="1">
    <citation type="submission" date="2020-11" db="EMBL/GenBank/DDBJ databases">
        <authorList>
            <person name="Tran Van P."/>
        </authorList>
    </citation>
    <scope>NUCLEOTIDE SEQUENCE</scope>
</reference>
<organism evidence="5">
    <name type="scientific">Medioppia subpectinata</name>
    <dbReference type="NCBI Taxonomy" id="1979941"/>
    <lineage>
        <taxon>Eukaryota</taxon>
        <taxon>Metazoa</taxon>
        <taxon>Ecdysozoa</taxon>
        <taxon>Arthropoda</taxon>
        <taxon>Chelicerata</taxon>
        <taxon>Arachnida</taxon>
        <taxon>Acari</taxon>
        <taxon>Acariformes</taxon>
        <taxon>Sarcoptiformes</taxon>
        <taxon>Oribatida</taxon>
        <taxon>Brachypylina</taxon>
        <taxon>Oppioidea</taxon>
        <taxon>Oppiidae</taxon>
        <taxon>Medioppia</taxon>
    </lineage>
</organism>
<dbReference type="Gene3D" id="1.10.10.1420">
    <property type="entry name" value="DNA replication factor Cdt1, C-terminal WH domain"/>
    <property type="match status" value="1"/>
</dbReference>
<dbReference type="SMART" id="SM01075">
    <property type="entry name" value="CDT1"/>
    <property type="match status" value="1"/>
</dbReference>
<dbReference type="GO" id="GO:0005634">
    <property type="term" value="C:nucleus"/>
    <property type="evidence" value="ECO:0007669"/>
    <property type="project" value="TreeGrafter"/>
</dbReference>
<dbReference type="InterPro" id="IPR045173">
    <property type="entry name" value="Cdt1"/>
</dbReference>
<feature type="region of interest" description="Disordered" evidence="3">
    <location>
        <begin position="1"/>
        <end position="73"/>
    </location>
</feature>
<dbReference type="CDD" id="cd08674">
    <property type="entry name" value="Cdt1_m"/>
    <property type="match status" value="1"/>
</dbReference>
<dbReference type="EMBL" id="CAJPIZ010001707">
    <property type="protein sequence ID" value="CAG2103955.1"/>
    <property type="molecule type" value="Genomic_DNA"/>
</dbReference>
<feature type="domain" description="CDT1 Geminin-binding" evidence="4">
    <location>
        <begin position="245"/>
        <end position="402"/>
    </location>
</feature>
<dbReference type="InterPro" id="IPR036390">
    <property type="entry name" value="WH_DNA-bd_sf"/>
</dbReference>
<accession>A0A7R9PWP1</accession>
<evidence type="ECO:0000313" key="5">
    <source>
        <dbReference type="EMBL" id="CAD7623525.1"/>
    </source>
</evidence>
<dbReference type="PANTHER" id="PTHR28637:SF1">
    <property type="entry name" value="DNA REPLICATION FACTOR CDT1"/>
    <property type="match status" value="1"/>
</dbReference>
<name>A0A7R9PWP1_9ACAR</name>
<dbReference type="SUPFAM" id="SSF46785">
    <property type="entry name" value="Winged helix' DNA-binding domain"/>
    <property type="match status" value="1"/>
</dbReference>
<dbReference type="CDD" id="cd08767">
    <property type="entry name" value="Cdt1_c"/>
    <property type="match status" value="1"/>
</dbReference>
<evidence type="ECO:0000256" key="3">
    <source>
        <dbReference type="SAM" id="MobiDB-lite"/>
    </source>
</evidence>
<dbReference type="GO" id="GO:0070182">
    <property type="term" value="F:DNA polymerase binding"/>
    <property type="evidence" value="ECO:0007669"/>
    <property type="project" value="TreeGrafter"/>
</dbReference>
<keyword evidence="2" id="KW-0131">Cell cycle</keyword>
<dbReference type="PANTHER" id="PTHR28637">
    <property type="entry name" value="DNA REPLICATION FACTOR CDT1"/>
    <property type="match status" value="1"/>
</dbReference>
<dbReference type="InterPro" id="IPR038090">
    <property type="entry name" value="Cdt1_C_WH_dom_sf"/>
</dbReference>
<dbReference type="GO" id="GO:0003677">
    <property type="term" value="F:DNA binding"/>
    <property type="evidence" value="ECO:0007669"/>
    <property type="project" value="InterPro"/>
</dbReference>
<dbReference type="GO" id="GO:0000076">
    <property type="term" value="P:DNA replication checkpoint signaling"/>
    <property type="evidence" value="ECO:0007669"/>
    <property type="project" value="TreeGrafter"/>
</dbReference>
<keyword evidence="6" id="KW-1185">Reference proteome</keyword>
<dbReference type="GO" id="GO:0000278">
    <property type="term" value="P:mitotic cell cycle"/>
    <property type="evidence" value="ECO:0007669"/>
    <property type="project" value="TreeGrafter"/>
</dbReference>
<proteinExistence type="inferred from homology"/>
<feature type="region of interest" description="Disordered" evidence="3">
    <location>
        <begin position="148"/>
        <end position="190"/>
    </location>
</feature>
<sequence length="589" mass="67534">MSNQTKVTDFFATQKRSDNQLRSIGKHVKSGVDVDTNESQTDDQSVLKKTPKRKKTVTNERQSVKTSKRKKTPKCEVKIEMATTGGQHTAQPVGDANEKTMTASQVKQKLLNCNNLLDLKRQLSRINDCAAKVKQFKEMKVKTPTKKLFRTPTKADRSPSKHSPHRPLISMASPLHHPIKSPVSVTPNKDSKSALTYRRRLFDVFEDKESSPQKKTDNSMGRAFERFGYLVDKPDNNQSSGSLVLSQKFKLLADLFKSMDTIVSMHYKRQEVCTFDKLKDSVERMTGKKFDTKRLAQIQTVFSNGFKLKYEMFSSILDNRKPSYQLIITPVYNTDVRMNSIHLLERYQLFVANLLDITKGHHRRYLEGVGIHVEDKELVRWHPKFRLDSVPDIVPNVNALPVEPKLGEKTAEVFLENTKQRLGITSTTATADDNKDNDIDSNNDNKTTASNQKITKGLLKGISMDLLNKIRAKEAANLVQEMTRKPEVETELRILRSLPEFIRIIHTFFIGTKKLAVPYEQLVNKLISSFNTSLSIPRAREHVDYLFRFMPDWIFLLDVKKGSYVKINKDMTVSALEHRIKQRINHLKN</sequence>
<dbReference type="OrthoDB" id="341730at2759"/>